<dbReference type="EMBL" id="CH473969">
    <property type="protein sequence ID" value="EDM07069.1"/>
    <property type="molecule type" value="Genomic_DNA"/>
</dbReference>
<evidence type="ECO:0000313" key="1">
    <source>
        <dbReference type="EMBL" id="EDM07069.1"/>
    </source>
</evidence>
<gene>
    <name evidence="1" type="ORF">rCG_63523</name>
</gene>
<proteinExistence type="predicted"/>
<reference evidence="1 2" key="1">
    <citation type="submission" date="2005-09" db="EMBL/GenBank/DDBJ databases">
        <authorList>
            <person name="Mural R.J."/>
            <person name="Li P.W."/>
            <person name="Adams M.D."/>
            <person name="Amanatides P.G."/>
            <person name="Baden-Tillson H."/>
            <person name="Barnstead M."/>
            <person name="Chin S.H."/>
            <person name="Dew I."/>
            <person name="Evans C.A."/>
            <person name="Ferriera S."/>
            <person name="Flanigan M."/>
            <person name="Fosler C."/>
            <person name="Glodek A."/>
            <person name="Gu Z."/>
            <person name="Holt R.A."/>
            <person name="Jennings D."/>
            <person name="Kraft C.L."/>
            <person name="Lu F."/>
            <person name="Nguyen T."/>
            <person name="Nusskern D.R."/>
            <person name="Pfannkoch C.M."/>
            <person name="Sitter C."/>
            <person name="Sutton G.G."/>
            <person name="Venter J.C."/>
            <person name="Wang Z."/>
            <person name="Woodage T."/>
            <person name="Zheng X.H."/>
            <person name="Zhong F."/>
        </authorList>
    </citation>
    <scope>NUCLEOTIDE SEQUENCE [LARGE SCALE GENOMIC DNA]</scope>
    <source>
        <strain>BN</strain>
        <strain evidence="2">Sprague-Dawley</strain>
    </source>
</reference>
<dbReference type="Proteomes" id="UP000234681">
    <property type="component" value="Chromosome X"/>
</dbReference>
<evidence type="ECO:0000313" key="2">
    <source>
        <dbReference type="Proteomes" id="UP000234681"/>
    </source>
</evidence>
<sequence length="15" mass="1795">MKILLPYTNILLSLY</sequence>
<accession>A6IVB1</accession>
<protein>
    <submittedName>
        <fullName evidence="1">RCG63523</fullName>
    </submittedName>
</protein>
<name>A6IVB1_RAT</name>
<organism evidence="1 2">
    <name type="scientific">Rattus norvegicus</name>
    <name type="common">Rat</name>
    <dbReference type="NCBI Taxonomy" id="10116"/>
    <lineage>
        <taxon>Eukaryota</taxon>
        <taxon>Metazoa</taxon>
        <taxon>Chordata</taxon>
        <taxon>Craniata</taxon>
        <taxon>Vertebrata</taxon>
        <taxon>Euteleostomi</taxon>
        <taxon>Mammalia</taxon>
        <taxon>Eutheria</taxon>
        <taxon>Euarchontoglires</taxon>
        <taxon>Glires</taxon>
        <taxon>Rodentia</taxon>
        <taxon>Myomorpha</taxon>
        <taxon>Muroidea</taxon>
        <taxon>Muridae</taxon>
        <taxon>Murinae</taxon>
        <taxon>Rattus</taxon>
    </lineage>
</organism>